<evidence type="ECO:0000313" key="2">
    <source>
        <dbReference type="EMBL" id="EFX04244.1"/>
    </source>
</evidence>
<evidence type="ECO:0000313" key="3">
    <source>
        <dbReference type="Proteomes" id="UP000007796"/>
    </source>
</evidence>
<dbReference type="AlphaFoldDB" id="F0XEA7"/>
<dbReference type="GO" id="GO:0005524">
    <property type="term" value="F:ATP binding"/>
    <property type="evidence" value="ECO:0007669"/>
    <property type="project" value="InterPro"/>
</dbReference>
<dbReference type="PROSITE" id="PS50011">
    <property type="entry name" value="PROTEIN_KINASE_DOM"/>
    <property type="match status" value="1"/>
</dbReference>
<sequence length="516" mass="58691">MARAPDLSEQLVKVKCMEGKKFVPLDILEKVVTVDNVAKQLEILSRGQSDFTEKVDEGLPKKVVQQASKVFAVLLLMEKTEYIESLLEADLSDRYLPLSIDQTGEILKSCDGSTLFSFGNWSRLKKGDFEDEQQWLFLAPVLDTSGQLLKLDPRCPLPFIDSSIKETGGAGIIHHARVHEAHQRGYVEETFDLQVAVKQFVKRKEFETENKNLQSIKFLQHKHIIRHLVSINQGNGFTVFPWADRGNLHQFWDAAYDQEMSTEYALWALQQMQGLAAAVDMLHQTFNCRHGDLKPGNILCFTQGVSSGNRSPLPTLKIADFGISRIHTAQTMMRDQKTTTMFLTPAYQGPEVEFEEINDEKPHPRSRKYDIWSLGCIYLEFMIWFLYGPNMVYTFDITRGTTEGSKRSNPSSPWYEVTNRAAKMAKVHQLVAWTIENIQNDPRCMGDTVLATLIGIIRDHMLQPDVNKRLSAGEISHKLEGLALEGEKHPDSLLHTCSGETPKLDFKTFIFEWPPV</sequence>
<proteinExistence type="predicted"/>
<keyword evidence="2" id="KW-0808">Transferase</keyword>
<dbReference type="PANTHER" id="PTHR24359:SF1">
    <property type="entry name" value="INHIBITOR OF NUCLEAR FACTOR KAPPA-B KINASE EPSILON SUBUNIT HOMOLOG 1-RELATED"/>
    <property type="match status" value="1"/>
</dbReference>
<dbReference type="RefSeq" id="XP_014173726.1">
    <property type="nucleotide sequence ID" value="XM_014318251.1"/>
</dbReference>
<keyword evidence="2" id="KW-0418">Kinase</keyword>
<dbReference type="STRING" id="655863.F0XEA7"/>
<protein>
    <submittedName>
        <fullName evidence="2">Protein kinase domain containing protein</fullName>
    </submittedName>
</protein>
<dbReference type="HOGENOM" id="CLU_017513_4_1_1"/>
<feature type="domain" description="Protein kinase" evidence="1">
    <location>
        <begin position="159"/>
        <end position="480"/>
    </location>
</feature>
<dbReference type="GeneID" id="25974021"/>
<dbReference type="InterPro" id="IPR011009">
    <property type="entry name" value="Kinase-like_dom_sf"/>
</dbReference>
<dbReference type="InterPro" id="IPR008271">
    <property type="entry name" value="Ser/Thr_kinase_AS"/>
</dbReference>
<dbReference type="Pfam" id="PF00069">
    <property type="entry name" value="Pkinase"/>
    <property type="match status" value="1"/>
</dbReference>
<dbReference type="GO" id="GO:0004674">
    <property type="term" value="F:protein serine/threonine kinase activity"/>
    <property type="evidence" value="ECO:0007669"/>
    <property type="project" value="TreeGrafter"/>
</dbReference>
<dbReference type="InParanoid" id="F0XEA7"/>
<dbReference type="Gene3D" id="1.10.510.10">
    <property type="entry name" value="Transferase(Phosphotransferase) domain 1"/>
    <property type="match status" value="1"/>
</dbReference>
<gene>
    <name evidence="2" type="ORF">CMQ_1172</name>
</gene>
<dbReference type="SMART" id="SM00220">
    <property type="entry name" value="S_TKc"/>
    <property type="match status" value="1"/>
</dbReference>
<dbReference type="eggNOG" id="KOG0597">
    <property type="taxonomic scope" value="Eukaryota"/>
</dbReference>
<accession>F0XEA7</accession>
<dbReference type="InterPro" id="IPR000719">
    <property type="entry name" value="Prot_kinase_dom"/>
</dbReference>
<organism evidence="3">
    <name type="scientific">Grosmannia clavigera (strain kw1407 / UAMH 11150)</name>
    <name type="common">Blue stain fungus</name>
    <name type="synonym">Graphiocladiella clavigera</name>
    <dbReference type="NCBI Taxonomy" id="655863"/>
    <lineage>
        <taxon>Eukaryota</taxon>
        <taxon>Fungi</taxon>
        <taxon>Dikarya</taxon>
        <taxon>Ascomycota</taxon>
        <taxon>Pezizomycotina</taxon>
        <taxon>Sordariomycetes</taxon>
        <taxon>Sordariomycetidae</taxon>
        <taxon>Ophiostomatales</taxon>
        <taxon>Ophiostomataceae</taxon>
        <taxon>Leptographium</taxon>
    </lineage>
</organism>
<dbReference type="PANTHER" id="PTHR24359">
    <property type="entry name" value="SERINE/THREONINE-PROTEIN KINASE SBK1"/>
    <property type="match status" value="1"/>
</dbReference>
<dbReference type="Proteomes" id="UP000007796">
    <property type="component" value="Unassembled WGS sequence"/>
</dbReference>
<dbReference type="EMBL" id="GL629765">
    <property type="protein sequence ID" value="EFX04244.1"/>
    <property type="molecule type" value="Genomic_DNA"/>
</dbReference>
<dbReference type="OrthoDB" id="1046782at2759"/>
<evidence type="ECO:0000259" key="1">
    <source>
        <dbReference type="PROSITE" id="PS50011"/>
    </source>
</evidence>
<keyword evidence="3" id="KW-1185">Reference proteome</keyword>
<name>F0XEA7_GROCL</name>
<dbReference type="PROSITE" id="PS00108">
    <property type="entry name" value="PROTEIN_KINASE_ST"/>
    <property type="match status" value="1"/>
</dbReference>
<dbReference type="SUPFAM" id="SSF56112">
    <property type="entry name" value="Protein kinase-like (PK-like)"/>
    <property type="match status" value="1"/>
</dbReference>
<dbReference type="CDD" id="cd00180">
    <property type="entry name" value="PKc"/>
    <property type="match status" value="1"/>
</dbReference>
<reference evidence="2 3" key="1">
    <citation type="journal article" date="2011" name="Proc. Natl. Acad. Sci. U.S.A.">
        <title>Genome and transcriptome analyses of the mountain pine beetle-fungal symbiont Grosmannia clavigera, a lodgepole pine pathogen.</title>
        <authorList>
            <person name="DiGuistini S."/>
            <person name="Wang Y."/>
            <person name="Liao N.Y."/>
            <person name="Taylor G."/>
            <person name="Tanguay P."/>
            <person name="Feau N."/>
            <person name="Henrissat B."/>
            <person name="Chan S.K."/>
            <person name="Hesse-Orce U."/>
            <person name="Alamouti S.M."/>
            <person name="Tsui C.K.M."/>
            <person name="Docking R.T."/>
            <person name="Levasseur A."/>
            <person name="Haridas S."/>
            <person name="Robertson G."/>
            <person name="Birol I."/>
            <person name="Holt R.A."/>
            <person name="Marra M.A."/>
            <person name="Hamelin R.C."/>
            <person name="Hirst M."/>
            <person name="Jones S.J.M."/>
            <person name="Bohlmann J."/>
            <person name="Breuil C."/>
        </authorList>
    </citation>
    <scope>NUCLEOTIDE SEQUENCE [LARGE SCALE GENOMIC DNA]</scope>
    <source>
        <strain evidence="3">kw1407 / UAMH 11150</strain>
    </source>
</reference>